<dbReference type="Pfam" id="PF23232">
    <property type="entry name" value="AAA_lid_13"/>
    <property type="match status" value="1"/>
</dbReference>
<dbReference type="InterPro" id="IPR003593">
    <property type="entry name" value="AAA+_ATPase"/>
</dbReference>
<dbReference type="InterPro" id="IPR003959">
    <property type="entry name" value="ATPase_AAA_core"/>
</dbReference>
<dbReference type="GO" id="GO:0005524">
    <property type="term" value="F:ATP binding"/>
    <property type="evidence" value="ECO:0007669"/>
    <property type="project" value="InterPro"/>
</dbReference>
<dbReference type="CDD" id="cd19481">
    <property type="entry name" value="RecA-like_protease"/>
    <property type="match status" value="1"/>
</dbReference>
<keyword evidence="4" id="KW-1185">Reference proteome</keyword>
<dbReference type="OMA" id="KRIWLQF"/>
<evidence type="ECO:0000313" key="4">
    <source>
        <dbReference type="Proteomes" id="UP000028524"/>
    </source>
</evidence>
<reference evidence="3 4" key="1">
    <citation type="journal article" date="2014" name="BMC Genomics">
        <title>Comparative genome sequencing reveals chemotype-specific gene clusters in the toxigenic black mold Stachybotrys.</title>
        <authorList>
            <person name="Semeiks J."/>
            <person name="Borek D."/>
            <person name="Otwinowski Z."/>
            <person name="Grishin N.V."/>
        </authorList>
    </citation>
    <scope>NUCLEOTIDE SEQUENCE [LARGE SCALE GENOMIC DNA]</scope>
    <source>
        <strain evidence="3 4">IBT 40285</strain>
    </source>
</reference>
<dbReference type="InterPro" id="IPR027417">
    <property type="entry name" value="P-loop_NTPase"/>
</dbReference>
<dbReference type="Gene3D" id="3.40.50.300">
    <property type="entry name" value="P-loop containing nucleotide triphosphate hydrolases"/>
    <property type="match status" value="1"/>
</dbReference>
<dbReference type="SUPFAM" id="SSF52540">
    <property type="entry name" value="P-loop containing nucleoside triphosphate hydrolases"/>
    <property type="match status" value="1"/>
</dbReference>
<dbReference type="InParanoid" id="A0A084R324"/>
<dbReference type="EMBL" id="KL659168">
    <property type="protein sequence ID" value="KFA70609.1"/>
    <property type="molecule type" value="Genomic_DNA"/>
</dbReference>
<name>A0A084R324_STAC4</name>
<dbReference type="STRING" id="1283841.A0A084R324"/>
<dbReference type="SMART" id="SM00382">
    <property type="entry name" value="AAA"/>
    <property type="match status" value="1"/>
</dbReference>
<dbReference type="GO" id="GO:0016887">
    <property type="term" value="F:ATP hydrolysis activity"/>
    <property type="evidence" value="ECO:0007669"/>
    <property type="project" value="InterPro"/>
</dbReference>
<dbReference type="InterPro" id="IPR054289">
    <property type="entry name" value="DUF7025"/>
</dbReference>
<dbReference type="Proteomes" id="UP000028524">
    <property type="component" value="Unassembled WGS sequence"/>
</dbReference>
<evidence type="ECO:0000313" key="3">
    <source>
        <dbReference type="EMBL" id="KFA70609.1"/>
    </source>
</evidence>
<dbReference type="Pfam" id="PF00004">
    <property type="entry name" value="AAA"/>
    <property type="match status" value="1"/>
</dbReference>
<dbReference type="Pfam" id="PF22942">
    <property type="entry name" value="DUF7025"/>
    <property type="match status" value="1"/>
</dbReference>
<dbReference type="InterPro" id="IPR056599">
    <property type="entry name" value="AAA_lid_fung"/>
</dbReference>
<feature type="domain" description="AAA+ ATPase" evidence="2">
    <location>
        <begin position="522"/>
        <end position="647"/>
    </location>
</feature>
<evidence type="ECO:0000256" key="1">
    <source>
        <dbReference type="SAM" id="MobiDB-lite"/>
    </source>
</evidence>
<protein>
    <recommendedName>
        <fullName evidence="2">AAA+ ATPase domain-containing protein</fullName>
    </recommendedName>
</protein>
<dbReference type="PANTHER" id="PTHR46411:SF4">
    <property type="entry name" value="AAA+ ATPASE DOMAIN-CONTAINING PROTEIN"/>
    <property type="match status" value="1"/>
</dbReference>
<dbReference type="HOGENOM" id="CLU_004471_6_0_1"/>
<evidence type="ECO:0000259" key="2">
    <source>
        <dbReference type="SMART" id="SM00382"/>
    </source>
</evidence>
<proteinExistence type="predicted"/>
<gene>
    <name evidence="3" type="ORF">S40285_04683</name>
</gene>
<dbReference type="AlphaFoldDB" id="A0A084R324"/>
<feature type="region of interest" description="Disordered" evidence="1">
    <location>
        <begin position="1"/>
        <end position="38"/>
    </location>
</feature>
<accession>A0A084R324</accession>
<dbReference type="PANTHER" id="PTHR46411">
    <property type="entry name" value="FAMILY ATPASE, PUTATIVE-RELATED"/>
    <property type="match status" value="1"/>
</dbReference>
<sequence>MEQMTEPKAADQVDIASNNVEKFDGEDETLENGQPREKTKKALIKYRIEYVSNISEKTASADGKGDVLDPHEEPPVLEYVDVRVTDELAGSETAVMNGNTVHSLKEKSKGHCYMRILSPAVCEALRCVVDYFPGVDLSGQVIKVFAPYTIFVFYEKELTEYRERLKREDDNGPPGDCLNRWAYKHIGITQDFVRARTEMAVEKERKLHQQGRCTFDMLWLLFKPGTELFMDYYIIGEYNPCIISQVKFDLVNGATSKYNIWLWNMDADRDWVGPAQRDITIDRFAGEMDIISLRAYPCEFLRFDPTIDMDDMKGIRQHFIDRGRKWYQMRRKRVCCAFDGFTTAFPRRPYTSLVMVDPIQYVIWAGTDKSDLMPTVTHPSNPLKICSCEYCSERIYKHAVKPKFSGYHQINPLVVEELTDDQYFICDWTVECFLFKTRTWELMHVSGFEEPTFDKGLLDRLVIKDSTKELIKNLTQMYVNKGPVESAQQQLGAVRLNTVHKQVVKEVSSVAWSADFIKGKGEGLTFLLHGKPGVGKTYTAECIAQYTGRPLLSLTCSDIGVDPAEIEKKLLYWFNLAEIWGAIILVDEADIYMEQRQVQDIERNHLVAGFLRALEYFKGILFLTTNRVGTFDEAFISRIHIQIHYGDFEDADRERVWQTFFDKMEEEKEETMRIQQSAKDYTQSEEIRALKWNGREIRNGKSKHFPFGSFQVAVALAEAQSNKDQKGRILIKSDHIKASAQMSRDFKDYLKALYKQNESKRAAMLGNRYDAFGTKEDGKGKIGDDVF</sequence>
<dbReference type="OrthoDB" id="10042665at2759"/>
<organism evidence="3 4">
    <name type="scientific">Stachybotrys chlorohalonatus (strain IBT 40285)</name>
    <dbReference type="NCBI Taxonomy" id="1283841"/>
    <lineage>
        <taxon>Eukaryota</taxon>
        <taxon>Fungi</taxon>
        <taxon>Dikarya</taxon>
        <taxon>Ascomycota</taxon>
        <taxon>Pezizomycotina</taxon>
        <taxon>Sordariomycetes</taxon>
        <taxon>Hypocreomycetidae</taxon>
        <taxon>Hypocreales</taxon>
        <taxon>Stachybotryaceae</taxon>
        <taxon>Stachybotrys</taxon>
    </lineage>
</organism>